<gene>
    <name evidence="1" type="ORF">FWK35_00001830</name>
</gene>
<dbReference type="AlphaFoldDB" id="A0A6G0ZM10"/>
<protein>
    <submittedName>
        <fullName evidence="1">Uncharacterized protein</fullName>
    </submittedName>
</protein>
<reference evidence="1 2" key="1">
    <citation type="submission" date="2019-08" db="EMBL/GenBank/DDBJ databases">
        <title>Whole genome of Aphis craccivora.</title>
        <authorList>
            <person name="Voronova N.V."/>
            <person name="Shulinski R.S."/>
            <person name="Bandarenka Y.V."/>
            <person name="Zhorov D.G."/>
            <person name="Warner D."/>
        </authorList>
    </citation>
    <scope>NUCLEOTIDE SEQUENCE [LARGE SCALE GENOMIC DNA]</scope>
    <source>
        <strain evidence="1">180601</strain>
        <tissue evidence="1">Whole Body</tissue>
    </source>
</reference>
<sequence>MKNFIYNKINKKFTSKQPHNKGPLYEHINHQQYYKIIFDNFTLNTNNINDCYILTHCGQIVKCVNIIHANINSDPVILGQCFLNKVSAYT</sequence>
<comment type="caution">
    <text evidence="1">The sequence shown here is derived from an EMBL/GenBank/DDBJ whole genome shotgun (WGS) entry which is preliminary data.</text>
</comment>
<dbReference type="EMBL" id="VUJU01000211">
    <property type="protein sequence ID" value="KAF0772152.1"/>
    <property type="molecule type" value="Genomic_DNA"/>
</dbReference>
<accession>A0A6G0ZM10</accession>
<name>A0A6G0ZM10_APHCR</name>
<dbReference type="Proteomes" id="UP000478052">
    <property type="component" value="Unassembled WGS sequence"/>
</dbReference>
<keyword evidence="2" id="KW-1185">Reference proteome</keyword>
<proteinExistence type="predicted"/>
<evidence type="ECO:0000313" key="2">
    <source>
        <dbReference type="Proteomes" id="UP000478052"/>
    </source>
</evidence>
<organism evidence="1 2">
    <name type="scientific">Aphis craccivora</name>
    <name type="common">Cowpea aphid</name>
    <dbReference type="NCBI Taxonomy" id="307492"/>
    <lineage>
        <taxon>Eukaryota</taxon>
        <taxon>Metazoa</taxon>
        <taxon>Ecdysozoa</taxon>
        <taxon>Arthropoda</taxon>
        <taxon>Hexapoda</taxon>
        <taxon>Insecta</taxon>
        <taxon>Pterygota</taxon>
        <taxon>Neoptera</taxon>
        <taxon>Paraneoptera</taxon>
        <taxon>Hemiptera</taxon>
        <taxon>Sternorrhyncha</taxon>
        <taxon>Aphidomorpha</taxon>
        <taxon>Aphidoidea</taxon>
        <taxon>Aphididae</taxon>
        <taxon>Aphidini</taxon>
        <taxon>Aphis</taxon>
        <taxon>Aphis</taxon>
    </lineage>
</organism>
<evidence type="ECO:0000313" key="1">
    <source>
        <dbReference type="EMBL" id="KAF0772152.1"/>
    </source>
</evidence>